<comment type="function">
    <text evidence="3">May play the central regulatory role in sporulation. It may be an element of the effector pathway responsible for the activation of sporulation genes in response to nutritional stress. Spo0A may act in concert with spo0H (a sigma factor) to control the expression of some genes that are critical to the sporulation process.</text>
</comment>
<dbReference type="PANTHER" id="PTHR44591">
    <property type="entry name" value="STRESS RESPONSE REGULATOR PROTEIN 1"/>
    <property type="match status" value="1"/>
</dbReference>
<comment type="caution">
    <text evidence="6">The sequence shown here is derived from an EMBL/GenBank/DDBJ whole genome shotgun (WGS) entry which is preliminary data.</text>
</comment>
<sequence length="133" mass="15259">MVYCIEPKGEFRKSLMHILESCGYASEAIPSGKKLLEVLKQHRPDLILLDYDLPGEKGLEILDVLRDSFEYVQIPVIMVSDTNEGSRKVQCFDHGADDYLSGTMGRVEMMARIRAVLRRAERYKYGDECVRIQ</sequence>
<evidence type="ECO:0000259" key="5">
    <source>
        <dbReference type="PROSITE" id="PS50110"/>
    </source>
</evidence>
<dbReference type="InterPro" id="IPR011006">
    <property type="entry name" value="CheY-like_superfamily"/>
</dbReference>
<keyword evidence="2 4" id="KW-0597">Phosphoprotein</keyword>
<dbReference type="AlphaFoldDB" id="A0A9D2N1L8"/>
<proteinExistence type="predicted"/>
<protein>
    <recommendedName>
        <fullName evidence="1">Stage 0 sporulation protein A homolog</fullName>
    </recommendedName>
</protein>
<evidence type="ECO:0000313" key="6">
    <source>
        <dbReference type="EMBL" id="HJC09201.1"/>
    </source>
</evidence>
<gene>
    <name evidence="6" type="ORF">H9935_00035</name>
</gene>
<dbReference type="Gene3D" id="3.40.50.2300">
    <property type="match status" value="1"/>
</dbReference>
<dbReference type="SMART" id="SM00448">
    <property type="entry name" value="REC"/>
    <property type="match status" value="1"/>
</dbReference>
<dbReference type="Proteomes" id="UP000823893">
    <property type="component" value="Unassembled WGS sequence"/>
</dbReference>
<organism evidence="6 7">
    <name type="scientific">Candidatus Blautia merdigallinarum</name>
    <dbReference type="NCBI Taxonomy" id="2838495"/>
    <lineage>
        <taxon>Bacteria</taxon>
        <taxon>Bacillati</taxon>
        <taxon>Bacillota</taxon>
        <taxon>Clostridia</taxon>
        <taxon>Lachnospirales</taxon>
        <taxon>Lachnospiraceae</taxon>
        <taxon>Blautia</taxon>
    </lineage>
</organism>
<dbReference type="InterPro" id="IPR050595">
    <property type="entry name" value="Bact_response_regulator"/>
</dbReference>
<accession>A0A9D2N1L8</accession>
<reference evidence="6" key="1">
    <citation type="journal article" date="2021" name="PeerJ">
        <title>Extensive microbial diversity within the chicken gut microbiome revealed by metagenomics and culture.</title>
        <authorList>
            <person name="Gilroy R."/>
            <person name="Ravi A."/>
            <person name="Getino M."/>
            <person name="Pursley I."/>
            <person name="Horton D.L."/>
            <person name="Alikhan N.F."/>
            <person name="Baker D."/>
            <person name="Gharbi K."/>
            <person name="Hall N."/>
            <person name="Watson M."/>
            <person name="Adriaenssens E.M."/>
            <person name="Foster-Nyarko E."/>
            <person name="Jarju S."/>
            <person name="Secka A."/>
            <person name="Antonio M."/>
            <person name="Oren A."/>
            <person name="Chaudhuri R.R."/>
            <person name="La Ragione R."/>
            <person name="Hildebrand F."/>
            <person name="Pallen M.J."/>
        </authorList>
    </citation>
    <scope>NUCLEOTIDE SEQUENCE</scope>
    <source>
        <strain evidence="6">ChiSxjej6B18-287</strain>
    </source>
</reference>
<evidence type="ECO:0000313" key="7">
    <source>
        <dbReference type="Proteomes" id="UP000823893"/>
    </source>
</evidence>
<name>A0A9D2N1L8_9FIRM</name>
<evidence type="ECO:0000256" key="1">
    <source>
        <dbReference type="ARBA" id="ARBA00018672"/>
    </source>
</evidence>
<dbReference type="GO" id="GO:0000160">
    <property type="term" value="P:phosphorelay signal transduction system"/>
    <property type="evidence" value="ECO:0007669"/>
    <property type="project" value="InterPro"/>
</dbReference>
<feature type="domain" description="Response regulatory" evidence="5">
    <location>
        <begin position="1"/>
        <end position="117"/>
    </location>
</feature>
<dbReference type="PANTHER" id="PTHR44591:SF3">
    <property type="entry name" value="RESPONSE REGULATORY DOMAIN-CONTAINING PROTEIN"/>
    <property type="match status" value="1"/>
</dbReference>
<dbReference type="PROSITE" id="PS50110">
    <property type="entry name" value="RESPONSE_REGULATORY"/>
    <property type="match status" value="1"/>
</dbReference>
<evidence type="ECO:0000256" key="3">
    <source>
        <dbReference type="ARBA" id="ARBA00024867"/>
    </source>
</evidence>
<reference evidence="6" key="2">
    <citation type="submission" date="2021-04" db="EMBL/GenBank/DDBJ databases">
        <authorList>
            <person name="Gilroy R."/>
        </authorList>
    </citation>
    <scope>NUCLEOTIDE SEQUENCE</scope>
    <source>
        <strain evidence="6">ChiSxjej6B18-287</strain>
    </source>
</reference>
<dbReference type="Pfam" id="PF00072">
    <property type="entry name" value="Response_reg"/>
    <property type="match status" value="1"/>
</dbReference>
<evidence type="ECO:0000256" key="2">
    <source>
        <dbReference type="ARBA" id="ARBA00022553"/>
    </source>
</evidence>
<dbReference type="SUPFAM" id="SSF52172">
    <property type="entry name" value="CheY-like"/>
    <property type="match status" value="1"/>
</dbReference>
<feature type="modified residue" description="4-aspartylphosphate" evidence="4">
    <location>
        <position position="50"/>
    </location>
</feature>
<evidence type="ECO:0000256" key="4">
    <source>
        <dbReference type="PROSITE-ProRule" id="PRU00169"/>
    </source>
</evidence>
<dbReference type="InterPro" id="IPR001789">
    <property type="entry name" value="Sig_transdc_resp-reg_receiver"/>
</dbReference>
<dbReference type="EMBL" id="DWWV01000002">
    <property type="protein sequence ID" value="HJC09201.1"/>
    <property type="molecule type" value="Genomic_DNA"/>
</dbReference>